<keyword evidence="2" id="KW-1185">Reference proteome</keyword>
<gene>
    <name evidence="1" type="ORF">QJS35_28905</name>
</gene>
<reference evidence="1 2" key="1">
    <citation type="journal article" date="2023" name="Genome Announc.">
        <title>Pan-Genome Analyses of the Genus Cohnella and Proposal of the Novel Species Cohnella silvisoli sp. nov., Isolated from Forest Soil.</title>
        <authorList>
            <person name="Wang C."/>
            <person name="Mao L."/>
            <person name="Bao G."/>
            <person name="Zhu H."/>
        </authorList>
    </citation>
    <scope>NUCLEOTIDE SEQUENCE [LARGE SCALE GENOMIC DNA]</scope>
    <source>
        <strain evidence="1 2">NL03-T5-1</strain>
    </source>
</reference>
<dbReference type="EMBL" id="JASKHM010000021">
    <property type="protein sequence ID" value="MEQ4486398.1"/>
    <property type="molecule type" value="Genomic_DNA"/>
</dbReference>
<evidence type="ECO:0000313" key="2">
    <source>
        <dbReference type="Proteomes" id="UP001493487"/>
    </source>
</evidence>
<protein>
    <submittedName>
        <fullName evidence="1">DUF2577 domain-containing protein</fullName>
    </submittedName>
</protein>
<sequence>MLEARFSGIAGKSIAGVPAELGTITETGLLLDSFKHEIPDYLVADWLVKVHLPDFSLIGTTTSPVNALGEPLVGASTSQLTRFDFKETVVDEVRMNWQAGIQPGDRVLVVPVNGGKEFIILCRVVEANG</sequence>
<dbReference type="Proteomes" id="UP001493487">
    <property type="component" value="Unassembled WGS sequence"/>
</dbReference>
<accession>A0ABV1L307</accession>
<organism evidence="1 2">
    <name type="scientific">Cohnella silvisoli</name>
    <dbReference type="NCBI Taxonomy" id="2873699"/>
    <lineage>
        <taxon>Bacteria</taxon>
        <taxon>Bacillati</taxon>
        <taxon>Bacillota</taxon>
        <taxon>Bacilli</taxon>
        <taxon>Bacillales</taxon>
        <taxon>Paenibacillaceae</taxon>
        <taxon>Cohnella</taxon>
    </lineage>
</organism>
<comment type="caution">
    <text evidence="1">The sequence shown here is derived from an EMBL/GenBank/DDBJ whole genome shotgun (WGS) entry which is preliminary data.</text>
</comment>
<dbReference type="RefSeq" id="WP_232189487.1">
    <property type="nucleotide sequence ID" value="NZ_JAIOAP010000020.1"/>
</dbReference>
<evidence type="ECO:0000313" key="1">
    <source>
        <dbReference type="EMBL" id="MEQ4486398.1"/>
    </source>
</evidence>
<name>A0ABV1L307_9BACL</name>
<proteinExistence type="predicted"/>